<dbReference type="InterPro" id="IPR017972">
    <property type="entry name" value="Cyt_P450_CS"/>
</dbReference>
<dbReference type="PANTHER" id="PTHR24287">
    <property type="entry name" value="P450, PUTATIVE (EUROFUNG)-RELATED"/>
    <property type="match status" value="1"/>
</dbReference>
<dbReference type="HOGENOM" id="CLU_001570_27_0_1"/>
<keyword evidence="5 9" id="KW-0560">Oxidoreductase</keyword>
<proteinExistence type="inferred from homology"/>
<evidence type="ECO:0000256" key="3">
    <source>
        <dbReference type="ARBA" id="ARBA00022617"/>
    </source>
</evidence>
<dbReference type="SUPFAM" id="SSF48264">
    <property type="entry name" value="Cytochrome P450"/>
    <property type="match status" value="1"/>
</dbReference>
<gene>
    <name evidence="11" type="ORF">M413DRAFT_67983</name>
</gene>
<evidence type="ECO:0000256" key="5">
    <source>
        <dbReference type="ARBA" id="ARBA00023002"/>
    </source>
</evidence>
<dbReference type="InterPro" id="IPR036396">
    <property type="entry name" value="Cyt_P450_sf"/>
</dbReference>
<keyword evidence="7 9" id="KW-0503">Monooxygenase</keyword>
<dbReference type="Gene3D" id="1.10.630.10">
    <property type="entry name" value="Cytochrome P450"/>
    <property type="match status" value="1"/>
</dbReference>
<keyword evidence="12" id="KW-1185">Reference proteome</keyword>
<comment type="cofactor">
    <cofactor evidence="1 8">
        <name>heme</name>
        <dbReference type="ChEBI" id="CHEBI:30413"/>
    </cofactor>
</comment>
<evidence type="ECO:0000256" key="4">
    <source>
        <dbReference type="ARBA" id="ARBA00022723"/>
    </source>
</evidence>
<dbReference type="PRINTS" id="PR00465">
    <property type="entry name" value="EP450IV"/>
</dbReference>
<keyword evidence="10" id="KW-1133">Transmembrane helix</keyword>
<keyword evidence="4 8" id="KW-0479">Metal-binding</keyword>
<reference evidence="11 12" key="1">
    <citation type="submission" date="2014-04" db="EMBL/GenBank/DDBJ databases">
        <authorList>
            <consortium name="DOE Joint Genome Institute"/>
            <person name="Kuo A."/>
            <person name="Gay G."/>
            <person name="Dore J."/>
            <person name="Kohler A."/>
            <person name="Nagy L.G."/>
            <person name="Floudas D."/>
            <person name="Copeland A."/>
            <person name="Barry K.W."/>
            <person name="Cichocki N."/>
            <person name="Veneault-Fourrey C."/>
            <person name="LaButti K."/>
            <person name="Lindquist E.A."/>
            <person name="Lipzen A."/>
            <person name="Lundell T."/>
            <person name="Morin E."/>
            <person name="Murat C."/>
            <person name="Sun H."/>
            <person name="Tunlid A."/>
            <person name="Henrissat B."/>
            <person name="Grigoriev I.V."/>
            <person name="Hibbett D.S."/>
            <person name="Martin F."/>
            <person name="Nordberg H.P."/>
            <person name="Cantor M.N."/>
            <person name="Hua S.X."/>
        </authorList>
    </citation>
    <scope>NUCLEOTIDE SEQUENCE [LARGE SCALE GENOMIC DNA]</scope>
    <source>
        <strain evidence="12">h7</strain>
    </source>
</reference>
<dbReference type="Pfam" id="PF00067">
    <property type="entry name" value="p450"/>
    <property type="match status" value="1"/>
</dbReference>
<evidence type="ECO:0008006" key="13">
    <source>
        <dbReference type="Google" id="ProtNLM"/>
    </source>
</evidence>
<comment type="similarity">
    <text evidence="2 9">Belongs to the cytochrome P450 family.</text>
</comment>
<dbReference type="PANTHER" id="PTHR24287:SF1">
    <property type="entry name" value="P450, PUTATIVE (EUROFUNG)-RELATED"/>
    <property type="match status" value="1"/>
</dbReference>
<evidence type="ECO:0000313" key="12">
    <source>
        <dbReference type="Proteomes" id="UP000053424"/>
    </source>
</evidence>
<organism evidence="11 12">
    <name type="scientific">Hebeloma cylindrosporum</name>
    <dbReference type="NCBI Taxonomy" id="76867"/>
    <lineage>
        <taxon>Eukaryota</taxon>
        <taxon>Fungi</taxon>
        <taxon>Dikarya</taxon>
        <taxon>Basidiomycota</taxon>
        <taxon>Agaricomycotina</taxon>
        <taxon>Agaricomycetes</taxon>
        <taxon>Agaricomycetidae</taxon>
        <taxon>Agaricales</taxon>
        <taxon>Agaricineae</taxon>
        <taxon>Hymenogastraceae</taxon>
        <taxon>Hebeloma</taxon>
    </lineage>
</organism>
<dbReference type="AlphaFoldDB" id="A0A0C3C578"/>
<dbReference type="OrthoDB" id="1470350at2759"/>
<protein>
    <recommendedName>
        <fullName evidence="13">Cytochrome P450 monooxygenase CYP63</fullName>
    </recommendedName>
</protein>
<evidence type="ECO:0000256" key="2">
    <source>
        <dbReference type="ARBA" id="ARBA00010617"/>
    </source>
</evidence>
<name>A0A0C3C578_HEBCY</name>
<evidence type="ECO:0000256" key="7">
    <source>
        <dbReference type="ARBA" id="ARBA00023033"/>
    </source>
</evidence>
<dbReference type="InterPro" id="IPR047146">
    <property type="entry name" value="Cyt_P450_E_CYP52_fungi"/>
</dbReference>
<dbReference type="EMBL" id="KN831774">
    <property type="protein sequence ID" value="KIM44015.1"/>
    <property type="molecule type" value="Genomic_DNA"/>
</dbReference>
<dbReference type="Proteomes" id="UP000053424">
    <property type="component" value="Unassembled WGS sequence"/>
</dbReference>
<evidence type="ECO:0000313" key="11">
    <source>
        <dbReference type="EMBL" id="KIM44015.1"/>
    </source>
</evidence>
<dbReference type="InterPro" id="IPR002403">
    <property type="entry name" value="Cyt_P450_E_grp-IV"/>
</dbReference>
<dbReference type="GO" id="GO:0016705">
    <property type="term" value="F:oxidoreductase activity, acting on paired donors, with incorporation or reduction of molecular oxygen"/>
    <property type="evidence" value="ECO:0007669"/>
    <property type="project" value="InterPro"/>
</dbReference>
<evidence type="ECO:0000256" key="6">
    <source>
        <dbReference type="ARBA" id="ARBA00023004"/>
    </source>
</evidence>
<accession>A0A0C3C578</accession>
<feature type="transmembrane region" description="Helical" evidence="10">
    <location>
        <begin position="38"/>
        <end position="58"/>
    </location>
</feature>
<dbReference type="InterPro" id="IPR001128">
    <property type="entry name" value="Cyt_P450"/>
</dbReference>
<feature type="binding site" description="axial binding residue" evidence="8">
    <location>
        <position position="518"/>
    </location>
    <ligand>
        <name>heme</name>
        <dbReference type="ChEBI" id="CHEBI:30413"/>
    </ligand>
    <ligandPart>
        <name>Fe</name>
        <dbReference type="ChEBI" id="CHEBI:18248"/>
    </ligandPart>
</feature>
<dbReference type="GO" id="GO:0020037">
    <property type="term" value="F:heme binding"/>
    <property type="evidence" value="ECO:0007669"/>
    <property type="project" value="InterPro"/>
</dbReference>
<evidence type="ECO:0000256" key="1">
    <source>
        <dbReference type="ARBA" id="ARBA00001971"/>
    </source>
</evidence>
<dbReference type="PRINTS" id="PR00385">
    <property type="entry name" value="P450"/>
</dbReference>
<keyword evidence="3 8" id="KW-0349">Heme</keyword>
<evidence type="ECO:0000256" key="8">
    <source>
        <dbReference type="PIRSR" id="PIRSR602403-1"/>
    </source>
</evidence>
<evidence type="ECO:0000256" key="9">
    <source>
        <dbReference type="RuleBase" id="RU000461"/>
    </source>
</evidence>
<keyword evidence="6 8" id="KW-0408">Iron</keyword>
<keyword evidence="10" id="KW-0472">Membrane</keyword>
<keyword evidence="10" id="KW-0812">Transmembrane</keyword>
<feature type="transmembrane region" description="Helical" evidence="10">
    <location>
        <begin position="12"/>
        <end position="32"/>
    </location>
</feature>
<sequence>MNPANYRARVLLDLFHILVVPAVALSLVLSFFQCRLGFLSLPTHLCFIVLWAATKGVLSQAKQDREARSLGARSIPRVVGKWPGNIDVLLRMMHAFKTSYVLDVYLELFEEYQCTTLNIPILWSNNIISMDHGHIKFVLATGFQWFWRGIAQKERMELFLGGGIFNRDDETWKMHRNMARPFFAKERFSDFEIIEKHCAHTLSILSSLAASNTACDAQDLYGRFTLDAASEFLFGKNMETLSASLPVPGETAMGPKGSATGDPWGSFAQAFDMAQVNITTRGRIGTMWLLLELFKDRNEEHCTVVKRWLDPLVEQVLENKRIMEEAGISSSIAEKNFLQHLTDSTDDPVLIRDQLLRILLASRDTTTCTLTYLTYFLAIHPQVAQRLRAEVLQHCGPTSTPTFEHFRNMKYMRAVINETLRLFPPVPLNSRETRGAPCVLPVSDCTNRSVISDRQPPLYMPAKTTIVFLPLLMQRSPALWGDDADDFDPDRWIDTERVARFVATPSMFNPFSAGPRICIGQNYAYNEMSYFLVRLLQQFDRFTLASEFQPEGSHPPPEWKNRKGRQVYERIWPSAALTLFVKGGLWVRFHKASS</sequence>
<dbReference type="STRING" id="686832.A0A0C3C578"/>
<dbReference type="PROSITE" id="PS00086">
    <property type="entry name" value="CYTOCHROME_P450"/>
    <property type="match status" value="1"/>
</dbReference>
<dbReference type="GO" id="GO:0005506">
    <property type="term" value="F:iron ion binding"/>
    <property type="evidence" value="ECO:0007669"/>
    <property type="project" value="InterPro"/>
</dbReference>
<evidence type="ECO:0000256" key="10">
    <source>
        <dbReference type="SAM" id="Phobius"/>
    </source>
</evidence>
<reference evidence="12" key="2">
    <citation type="submission" date="2015-01" db="EMBL/GenBank/DDBJ databases">
        <title>Evolutionary Origins and Diversification of the Mycorrhizal Mutualists.</title>
        <authorList>
            <consortium name="DOE Joint Genome Institute"/>
            <consortium name="Mycorrhizal Genomics Consortium"/>
            <person name="Kohler A."/>
            <person name="Kuo A."/>
            <person name="Nagy L.G."/>
            <person name="Floudas D."/>
            <person name="Copeland A."/>
            <person name="Barry K.W."/>
            <person name="Cichocki N."/>
            <person name="Veneault-Fourrey C."/>
            <person name="LaButti K."/>
            <person name="Lindquist E.A."/>
            <person name="Lipzen A."/>
            <person name="Lundell T."/>
            <person name="Morin E."/>
            <person name="Murat C."/>
            <person name="Riley R."/>
            <person name="Ohm R."/>
            <person name="Sun H."/>
            <person name="Tunlid A."/>
            <person name="Henrissat B."/>
            <person name="Grigoriev I.V."/>
            <person name="Hibbett D.S."/>
            <person name="Martin F."/>
        </authorList>
    </citation>
    <scope>NUCLEOTIDE SEQUENCE [LARGE SCALE GENOMIC DNA]</scope>
    <source>
        <strain evidence="12">h7</strain>
    </source>
</reference>
<dbReference type="GO" id="GO:0004497">
    <property type="term" value="F:monooxygenase activity"/>
    <property type="evidence" value="ECO:0007669"/>
    <property type="project" value="UniProtKB-KW"/>
</dbReference>